<evidence type="ECO:0000313" key="1">
    <source>
        <dbReference type="EMBL" id="QHT02145.1"/>
    </source>
</evidence>
<dbReference type="EMBL" id="MN739390">
    <property type="protein sequence ID" value="QHT02145.1"/>
    <property type="molecule type" value="Genomic_DNA"/>
</dbReference>
<protein>
    <submittedName>
        <fullName evidence="1">Uncharacterized protein</fullName>
    </submittedName>
</protein>
<proteinExistence type="predicted"/>
<accession>A0A6C0CF02</accession>
<name>A0A6C0CF02_9ZZZZ</name>
<sequence length="275" mass="32275">MNSTIIASNKHAFHTVANAKFTAVYDRMVYNFSSNPDDNRRGSLSSYHFFITYGDKVYMEVKGIGEIVLTFAELQKNRYWYYYYNLSQLLTNDKHLLIQDLKYSSDYLDNQIYAEDRYYSIDTAFIEFSLNTRKKKIINNATEPVCYYRINPFDLEQMEYTTKQELEIFNRIYMTRAEFKNKVFDKVSDVYNELVIEYQAGIIEKELNELSAIFEDKKHIINLAALYDKQGMDGDILAIIYKNLVSANAYDKYKGIISELGNYGRLESVARILEA</sequence>
<organism evidence="1">
    <name type="scientific">viral metagenome</name>
    <dbReference type="NCBI Taxonomy" id="1070528"/>
    <lineage>
        <taxon>unclassified sequences</taxon>
        <taxon>metagenomes</taxon>
        <taxon>organismal metagenomes</taxon>
    </lineage>
</organism>
<dbReference type="AlphaFoldDB" id="A0A6C0CF02"/>
<reference evidence="1" key="1">
    <citation type="journal article" date="2020" name="Nature">
        <title>Giant virus diversity and host interactions through global metagenomics.</title>
        <authorList>
            <person name="Schulz F."/>
            <person name="Roux S."/>
            <person name="Paez-Espino D."/>
            <person name="Jungbluth S."/>
            <person name="Walsh D.A."/>
            <person name="Denef V.J."/>
            <person name="McMahon K.D."/>
            <person name="Konstantinidis K.T."/>
            <person name="Eloe-Fadrosh E.A."/>
            <person name="Kyrpides N.C."/>
            <person name="Woyke T."/>
        </authorList>
    </citation>
    <scope>NUCLEOTIDE SEQUENCE</scope>
    <source>
        <strain evidence="1">GVMAG-M-3300020565-3</strain>
    </source>
</reference>